<dbReference type="InterPro" id="IPR036890">
    <property type="entry name" value="HATPase_C_sf"/>
</dbReference>
<keyword evidence="4" id="KW-0547">Nucleotide-binding</keyword>
<dbReference type="PRINTS" id="PR00418">
    <property type="entry name" value="TPI2FAMILY"/>
</dbReference>
<proteinExistence type="inferred from homology"/>
<evidence type="ECO:0000256" key="7">
    <source>
        <dbReference type="ARBA" id="ARBA00023125"/>
    </source>
</evidence>
<dbReference type="Gene3D" id="3.30.565.10">
    <property type="entry name" value="Histidine kinase-like ATPase, C-terminal domain"/>
    <property type="match status" value="1"/>
</dbReference>
<dbReference type="GO" id="GO:0003677">
    <property type="term" value="F:DNA binding"/>
    <property type="evidence" value="ECO:0007669"/>
    <property type="project" value="UniProtKB-KW"/>
</dbReference>
<dbReference type="RefSeq" id="WP_322413149.1">
    <property type="nucleotide sequence ID" value="NZ_WNVG01000871.1"/>
</dbReference>
<dbReference type="GO" id="GO:0003918">
    <property type="term" value="F:DNA topoisomerase type II (double strand cut, ATP-hydrolyzing) activity"/>
    <property type="evidence" value="ECO:0007669"/>
    <property type="project" value="UniProtKB-EC"/>
</dbReference>
<evidence type="ECO:0000259" key="9">
    <source>
        <dbReference type="SMART" id="SM00387"/>
    </source>
</evidence>
<evidence type="ECO:0000256" key="3">
    <source>
        <dbReference type="ARBA" id="ARBA00012895"/>
    </source>
</evidence>
<evidence type="ECO:0000256" key="6">
    <source>
        <dbReference type="ARBA" id="ARBA00023029"/>
    </source>
</evidence>
<evidence type="ECO:0000256" key="8">
    <source>
        <dbReference type="ARBA" id="ARBA00023235"/>
    </source>
</evidence>
<comment type="caution">
    <text evidence="10">The sequence shown here is derived from an EMBL/GenBank/DDBJ whole genome shotgun (WGS) entry which is preliminary data.</text>
</comment>
<evidence type="ECO:0000313" key="10">
    <source>
        <dbReference type="EMBL" id="MDZ5034746.1"/>
    </source>
</evidence>
<dbReference type="AlphaFoldDB" id="A0AAW9J1Y3"/>
<protein>
    <recommendedName>
        <fullName evidence="3">DNA topoisomerase (ATP-hydrolyzing)</fullName>
        <ecNumber evidence="3">5.6.2.2</ecNumber>
    </recommendedName>
</protein>
<evidence type="ECO:0000313" key="11">
    <source>
        <dbReference type="Proteomes" id="UP001289066"/>
    </source>
</evidence>
<feature type="domain" description="Histidine kinase/HSP90-like ATPase" evidence="9">
    <location>
        <begin position="33"/>
        <end position="119"/>
    </location>
</feature>
<keyword evidence="8" id="KW-0413">Isomerase</keyword>
<dbReference type="EC" id="5.6.2.2" evidence="3"/>
<dbReference type="PANTHER" id="PTHR45866">
    <property type="entry name" value="DNA GYRASE/TOPOISOMERASE SUBUNIT B"/>
    <property type="match status" value="1"/>
</dbReference>
<dbReference type="SMART" id="SM00387">
    <property type="entry name" value="HATPase_c"/>
    <property type="match status" value="1"/>
</dbReference>
<name>A0AAW9J1Y3_CLOPF</name>
<dbReference type="GO" id="GO:0005524">
    <property type="term" value="F:ATP binding"/>
    <property type="evidence" value="ECO:0007669"/>
    <property type="project" value="UniProtKB-KW"/>
</dbReference>
<evidence type="ECO:0000256" key="1">
    <source>
        <dbReference type="ARBA" id="ARBA00000185"/>
    </source>
</evidence>
<feature type="non-terminal residue" evidence="10">
    <location>
        <position position="120"/>
    </location>
</feature>
<comment type="similarity">
    <text evidence="2">Belongs to the type II topoisomerase GyrB family.</text>
</comment>
<keyword evidence="5" id="KW-0067">ATP-binding</keyword>
<gene>
    <name evidence="10" type="ORF">GNF81_18815</name>
</gene>
<keyword evidence="7" id="KW-0238">DNA-binding</keyword>
<evidence type="ECO:0000256" key="5">
    <source>
        <dbReference type="ARBA" id="ARBA00022840"/>
    </source>
</evidence>
<accession>A0AAW9J1Y3</accession>
<dbReference type="PANTHER" id="PTHR45866:SF1">
    <property type="entry name" value="DNA GYRASE SUBUNIT B, MITOCHONDRIAL"/>
    <property type="match status" value="1"/>
</dbReference>
<dbReference type="Proteomes" id="UP001289066">
    <property type="component" value="Unassembled WGS sequence"/>
</dbReference>
<evidence type="ECO:0000256" key="4">
    <source>
        <dbReference type="ARBA" id="ARBA00022741"/>
    </source>
</evidence>
<reference evidence="10" key="1">
    <citation type="submission" date="2019-11" db="EMBL/GenBank/DDBJ databases">
        <title>Characterization of Clostridium perfringens isolates from swine manure treated agricultural soils.</title>
        <authorList>
            <person name="Wushke S.T."/>
        </authorList>
    </citation>
    <scope>NUCLEOTIDE SEQUENCE</scope>
    <source>
        <strain evidence="10">X15</strain>
    </source>
</reference>
<sequence>MENNKQSYDESQIQVLEGLEAVRKRPGMYIGSTSSRGLHHLVYEIVDNSIDEALAGFCTEISVSINEDNSITVIDNGRGMPTGIHPKIGKSTVEVIMTVLHAGGKFGGVGYKVSGGLHGV</sequence>
<dbReference type="Pfam" id="PF02518">
    <property type="entry name" value="HATPase_c"/>
    <property type="match status" value="1"/>
</dbReference>
<keyword evidence="6" id="KW-0799">Topoisomerase</keyword>
<comment type="catalytic activity">
    <reaction evidence="1">
        <text>ATP-dependent breakage, passage and rejoining of double-stranded DNA.</text>
        <dbReference type="EC" id="5.6.2.2"/>
    </reaction>
</comment>
<dbReference type="EMBL" id="WNVG01000871">
    <property type="protein sequence ID" value="MDZ5034746.1"/>
    <property type="molecule type" value="Genomic_DNA"/>
</dbReference>
<dbReference type="InterPro" id="IPR003594">
    <property type="entry name" value="HATPase_dom"/>
</dbReference>
<organism evidence="10 11">
    <name type="scientific">Clostridium perfringens</name>
    <dbReference type="NCBI Taxonomy" id="1502"/>
    <lineage>
        <taxon>Bacteria</taxon>
        <taxon>Bacillati</taxon>
        <taxon>Bacillota</taxon>
        <taxon>Clostridia</taxon>
        <taxon>Eubacteriales</taxon>
        <taxon>Clostridiaceae</taxon>
        <taxon>Clostridium</taxon>
    </lineage>
</organism>
<dbReference type="SUPFAM" id="SSF55874">
    <property type="entry name" value="ATPase domain of HSP90 chaperone/DNA topoisomerase II/histidine kinase"/>
    <property type="match status" value="1"/>
</dbReference>
<evidence type="ECO:0000256" key="2">
    <source>
        <dbReference type="ARBA" id="ARBA00010708"/>
    </source>
</evidence>